<reference evidence="7 8" key="1">
    <citation type="submission" date="2019-02" db="EMBL/GenBank/DDBJ databases">
        <title>Genome sequencing of the rare red list fungi Antrodiella citrinella (Flaviporus citrinellus).</title>
        <authorList>
            <person name="Buettner E."/>
            <person name="Kellner H."/>
        </authorList>
    </citation>
    <scope>NUCLEOTIDE SEQUENCE [LARGE SCALE GENOMIC DNA]</scope>
    <source>
        <strain evidence="7 8">DSM 108506</strain>
    </source>
</reference>
<feature type="domain" description="Extradiol ring-cleavage dioxygenase class III enzyme subunit B" evidence="6">
    <location>
        <begin position="27"/>
        <end position="298"/>
    </location>
</feature>
<gene>
    <name evidence="7" type="ORF">EUX98_g8112</name>
</gene>
<dbReference type="InterPro" id="IPR004183">
    <property type="entry name" value="Xdiol_dOase_suB"/>
</dbReference>
<dbReference type="Pfam" id="PF02900">
    <property type="entry name" value="LigB"/>
    <property type="match status" value="1"/>
</dbReference>
<dbReference type="GO" id="GO:0008198">
    <property type="term" value="F:ferrous iron binding"/>
    <property type="evidence" value="ECO:0007669"/>
    <property type="project" value="InterPro"/>
</dbReference>
<evidence type="ECO:0000256" key="4">
    <source>
        <dbReference type="ARBA" id="ARBA00022833"/>
    </source>
</evidence>
<comment type="caution">
    <text evidence="7">The sequence shown here is derived from an EMBL/GenBank/DDBJ whole genome shotgun (WGS) entry which is preliminary data.</text>
</comment>
<evidence type="ECO:0000256" key="1">
    <source>
        <dbReference type="ARBA" id="ARBA00001947"/>
    </source>
</evidence>
<evidence type="ECO:0000313" key="8">
    <source>
        <dbReference type="Proteomes" id="UP000308730"/>
    </source>
</evidence>
<dbReference type="PANTHER" id="PTHR30096:SF0">
    <property type="entry name" value="4,5-DOPA DIOXYGENASE EXTRADIOL-LIKE PROTEIN"/>
    <property type="match status" value="1"/>
</dbReference>
<keyword evidence="4" id="KW-0862">Zinc</keyword>
<comment type="cofactor">
    <cofactor evidence="1">
        <name>Zn(2+)</name>
        <dbReference type="ChEBI" id="CHEBI:29105"/>
    </cofactor>
</comment>
<dbReference type="Gene3D" id="3.40.830.10">
    <property type="entry name" value="LigB-like"/>
    <property type="match status" value="1"/>
</dbReference>
<dbReference type="Proteomes" id="UP000308730">
    <property type="component" value="Unassembled WGS sequence"/>
</dbReference>
<evidence type="ECO:0000256" key="5">
    <source>
        <dbReference type="ARBA" id="ARBA00023002"/>
    </source>
</evidence>
<dbReference type="OrthoDB" id="7396853at2759"/>
<sequence length="305" mass="33016">MALPKGRAQWKEALDALPSTPEKIPSFFFGHGSPMLAVPNGRGAMGPSGPLGLFLQDFGPVLLKKYKPKAILVISAHWETYGEQLVSDYGEENPLLMDYYGFQPEMYALKFKSRGDSAITQRVLEVLKEAGLPARASPVTEARGSDGRGFDGPGLDHGVFVPFRIMFGENFTQIPIVEMSMDGSLDPVKNWTLGAAVEKLREEGILVISGGLTIHNLRDLSSFSETQARPIYKEFDKAVLEAAGVSDNAERRTALLNLVKHKGFRHAHPRADHFVPIYVAAGAGGAGDAKILSAVYGSTTIAFGL</sequence>
<accession>A0A4S4MDT2</accession>
<organism evidence="7 8">
    <name type="scientific">Antrodiella citrinella</name>
    <dbReference type="NCBI Taxonomy" id="2447956"/>
    <lineage>
        <taxon>Eukaryota</taxon>
        <taxon>Fungi</taxon>
        <taxon>Dikarya</taxon>
        <taxon>Basidiomycota</taxon>
        <taxon>Agaricomycotina</taxon>
        <taxon>Agaricomycetes</taxon>
        <taxon>Polyporales</taxon>
        <taxon>Steccherinaceae</taxon>
        <taxon>Antrodiella</taxon>
    </lineage>
</organism>
<evidence type="ECO:0000259" key="6">
    <source>
        <dbReference type="Pfam" id="PF02900"/>
    </source>
</evidence>
<dbReference type="PANTHER" id="PTHR30096">
    <property type="entry name" value="4,5-DOPA DIOXYGENASE EXTRADIOL-LIKE PROTEIN"/>
    <property type="match status" value="1"/>
</dbReference>
<keyword evidence="3" id="KW-0479">Metal-binding</keyword>
<evidence type="ECO:0000256" key="2">
    <source>
        <dbReference type="ARBA" id="ARBA00007581"/>
    </source>
</evidence>
<dbReference type="GO" id="GO:0008270">
    <property type="term" value="F:zinc ion binding"/>
    <property type="evidence" value="ECO:0007669"/>
    <property type="project" value="InterPro"/>
</dbReference>
<dbReference type="SUPFAM" id="SSF53213">
    <property type="entry name" value="LigB-like"/>
    <property type="match status" value="1"/>
</dbReference>
<comment type="similarity">
    <text evidence="2">Belongs to the DODA-type extradiol aromatic ring-opening dioxygenase family.</text>
</comment>
<keyword evidence="5" id="KW-0560">Oxidoreductase</keyword>
<dbReference type="CDD" id="cd07363">
    <property type="entry name" value="45_DOPA_Dioxygenase"/>
    <property type="match status" value="1"/>
</dbReference>
<name>A0A4S4MDT2_9APHY</name>
<dbReference type="InterPro" id="IPR014436">
    <property type="entry name" value="Extradiol_dOase_DODA"/>
</dbReference>
<evidence type="ECO:0000313" key="7">
    <source>
        <dbReference type="EMBL" id="THH23067.1"/>
    </source>
</evidence>
<dbReference type="EMBL" id="SGPM01000400">
    <property type="protein sequence ID" value="THH23067.1"/>
    <property type="molecule type" value="Genomic_DNA"/>
</dbReference>
<dbReference type="AlphaFoldDB" id="A0A4S4MDT2"/>
<proteinExistence type="inferred from homology"/>
<dbReference type="PIRSF" id="PIRSF006157">
    <property type="entry name" value="Doxgns_DODA"/>
    <property type="match status" value="1"/>
</dbReference>
<dbReference type="GO" id="GO:0016702">
    <property type="term" value="F:oxidoreductase activity, acting on single donors with incorporation of molecular oxygen, incorporation of two atoms of oxygen"/>
    <property type="evidence" value="ECO:0007669"/>
    <property type="project" value="UniProtKB-ARBA"/>
</dbReference>
<protein>
    <recommendedName>
        <fullName evidence="6">Extradiol ring-cleavage dioxygenase class III enzyme subunit B domain-containing protein</fullName>
    </recommendedName>
</protein>
<evidence type="ECO:0000256" key="3">
    <source>
        <dbReference type="ARBA" id="ARBA00022723"/>
    </source>
</evidence>
<keyword evidence="8" id="KW-1185">Reference proteome</keyword>